<dbReference type="OrthoDB" id="335905at2"/>
<accession>A0A2M9XED3</accession>
<protein>
    <submittedName>
        <fullName evidence="1">Uncharacterized protein</fullName>
    </submittedName>
</protein>
<dbReference type="RefSeq" id="WP_100706567.1">
    <property type="nucleotide sequence ID" value="NZ_NPDL01000001.1"/>
</dbReference>
<evidence type="ECO:0000313" key="1">
    <source>
        <dbReference type="EMBL" id="PJZ25932.1"/>
    </source>
</evidence>
<organism evidence="1 2">
    <name type="scientific">Leptospira hartskeerlii</name>
    <dbReference type="NCBI Taxonomy" id="2023177"/>
    <lineage>
        <taxon>Bacteria</taxon>
        <taxon>Pseudomonadati</taxon>
        <taxon>Spirochaetota</taxon>
        <taxon>Spirochaetia</taxon>
        <taxon>Leptospirales</taxon>
        <taxon>Leptospiraceae</taxon>
        <taxon>Leptospira</taxon>
    </lineage>
</organism>
<sequence>MAEKRTSIPSDLAQELVKIIRLLAMSGKKNFKKYLYDPFIYAGWEKEKSHSALAASKMIDKIQEDSNNPSYLHTIPHQCKRLISQAIIESLSALGDSCIFFLERIQETGSVAVSPEALEFIAVLEKPLKEFEKVTSSNNEKLFEDSIKNFSKEELKSAFEPVKLDGTRQKVYLDTEVHTLYQQILSAAKVNNLVRCKKLLSRYIINYSDSETYSEQEVENLLDALGKREVGFKETLRDSLAIELYFSITKGILEGNAKKAIQGIRKYAHIFEGDPNTKYYYEIDSLERKLYGIIQAKDLMKELRKGV</sequence>
<dbReference type="Proteomes" id="UP000232196">
    <property type="component" value="Unassembled WGS sequence"/>
</dbReference>
<dbReference type="EMBL" id="NPDN01000004">
    <property type="protein sequence ID" value="PJZ25932.1"/>
    <property type="molecule type" value="Genomic_DNA"/>
</dbReference>
<dbReference type="AlphaFoldDB" id="A0A2M9XED3"/>
<keyword evidence="2" id="KW-1185">Reference proteome</keyword>
<gene>
    <name evidence="1" type="ORF">CH357_09970</name>
</gene>
<comment type="caution">
    <text evidence="1">The sequence shown here is derived from an EMBL/GenBank/DDBJ whole genome shotgun (WGS) entry which is preliminary data.</text>
</comment>
<proteinExistence type="predicted"/>
<reference evidence="1 2" key="1">
    <citation type="submission" date="2017-07" db="EMBL/GenBank/DDBJ databases">
        <title>Leptospira spp. isolated from tropical soils.</title>
        <authorList>
            <person name="Thibeaux R."/>
            <person name="Iraola G."/>
            <person name="Ferres I."/>
            <person name="Bierque E."/>
            <person name="Girault D."/>
            <person name="Soupe-Gilbert M.-E."/>
            <person name="Picardeau M."/>
            <person name="Goarant C."/>
        </authorList>
    </citation>
    <scope>NUCLEOTIDE SEQUENCE [LARGE SCALE GENOMIC DNA]</scope>
    <source>
        <strain evidence="1 2">MCA1-C-A1</strain>
    </source>
</reference>
<evidence type="ECO:0000313" key="2">
    <source>
        <dbReference type="Proteomes" id="UP000232196"/>
    </source>
</evidence>
<name>A0A2M9XED3_9LEPT</name>